<proteinExistence type="predicted"/>
<dbReference type="EMBL" id="ML122321">
    <property type="protein sequence ID" value="RPD53498.1"/>
    <property type="molecule type" value="Genomic_DNA"/>
</dbReference>
<reference evidence="1" key="1">
    <citation type="journal article" date="2018" name="Genome Biol. Evol.">
        <title>Genomics and development of Lentinus tigrinus, a white-rot wood-decaying mushroom with dimorphic fruiting bodies.</title>
        <authorList>
            <person name="Wu B."/>
            <person name="Xu Z."/>
            <person name="Knudson A."/>
            <person name="Carlson A."/>
            <person name="Chen N."/>
            <person name="Kovaka S."/>
            <person name="LaButti K."/>
            <person name="Lipzen A."/>
            <person name="Pennachio C."/>
            <person name="Riley R."/>
            <person name="Schakwitz W."/>
            <person name="Umezawa K."/>
            <person name="Ohm R.A."/>
            <person name="Grigoriev I.V."/>
            <person name="Nagy L.G."/>
            <person name="Gibbons J."/>
            <person name="Hibbett D."/>
        </authorList>
    </citation>
    <scope>NUCLEOTIDE SEQUENCE [LARGE SCALE GENOMIC DNA]</scope>
    <source>
        <strain evidence="1">ALCF2SS1-6</strain>
    </source>
</reference>
<gene>
    <name evidence="1" type="ORF">L227DRAFT_567950</name>
</gene>
<dbReference type="OrthoDB" id="2755551at2759"/>
<name>A0A5C2RPF3_9APHY</name>
<dbReference type="AlphaFoldDB" id="A0A5C2RPF3"/>
<organism evidence="1 2">
    <name type="scientific">Lentinus tigrinus ALCF2SS1-6</name>
    <dbReference type="NCBI Taxonomy" id="1328759"/>
    <lineage>
        <taxon>Eukaryota</taxon>
        <taxon>Fungi</taxon>
        <taxon>Dikarya</taxon>
        <taxon>Basidiomycota</taxon>
        <taxon>Agaricomycotina</taxon>
        <taxon>Agaricomycetes</taxon>
        <taxon>Polyporales</taxon>
        <taxon>Polyporaceae</taxon>
        <taxon>Lentinus</taxon>
    </lineage>
</organism>
<keyword evidence="2" id="KW-1185">Reference proteome</keyword>
<accession>A0A5C2RPF3</accession>
<dbReference type="Proteomes" id="UP000313359">
    <property type="component" value="Unassembled WGS sequence"/>
</dbReference>
<evidence type="ECO:0000313" key="1">
    <source>
        <dbReference type="EMBL" id="RPD53498.1"/>
    </source>
</evidence>
<sequence length="280" mass="31638">MDAPSSAGDTDWLMQSPHSAQFNTMDIDPEPIAPLIQHDPASAPLAGPLESGALPELLQSASGPQAARPEEAEMEVDIERERNAHSLDADIDLGGGIHGQLERIYATIARLHQAFLDHQRTTDARLIALDEHRCLRKHVKLTMGFSKTDALPNAPSDEEIRRMLHHLNRGEALQKPFRVNWRDPPTSTYNVCVENAFSADFWAGVNGGQYDIALIPERYREQEAFNKVYRRHIAHLRKCWTAQQNPTGETQKKEKARHYARNSRMSTVRILHAHIKARQN</sequence>
<protein>
    <submittedName>
        <fullName evidence="1">Uncharacterized protein</fullName>
    </submittedName>
</protein>
<evidence type="ECO:0000313" key="2">
    <source>
        <dbReference type="Proteomes" id="UP000313359"/>
    </source>
</evidence>